<name>A0A0K2TH27_LEPSM</name>
<organism evidence="1">
    <name type="scientific">Lepeophtheirus salmonis</name>
    <name type="common">Salmon louse</name>
    <name type="synonym">Caligus salmonis</name>
    <dbReference type="NCBI Taxonomy" id="72036"/>
    <lineage>
        <taxon>Eukaryota</taxon>
        <taxon>Metazoa</taxon>
        <taxon>Ecdysozoa</taxon>
        <taxon>Arthropoda</taxon>
        <taxon>Crustacea</taxon>
        <taxon>Multicrustacea</taxon>
        <taxon>Hexanauplia</taxon>
        <taxon>Copepoda</taxon>
        <taxon>Siphonostomatoida</taxon>
        <taxon>Caligidae</taxon>
        <taxon>Lepeophtheirus</taxon>
    </lineage>
</organism>
<protein>
    <submittedName>
        <fullName evidence="1">Uncharacterized protein</fullName>
    </submittedName>
</protein>
<evidence type="ECO:0000313" key="1">
    <source>
        <dbReference type="EMBL" id="CDW24882.1"/>
    </source>
</evidence>
<dbReference type="EMBL" id="HACA01007521">
    <property type="protein sequence ID" value="CDW24882.1"/>
    <property type="molecule type" value="Transcribed_RNA"/>
</dbReference>
<sequence length="33" mass="3771">MCLSVLDILLCKAYSTLLLHINSYSKLLSDYHV</sequence>
<dbReference type="AlphaFoldDB" id="A0A0K2TH27"/>
<reference evidence="1" key="1">
    <citation type="submission" date="2014-05" db="EMBL/GenBank/DDBJ databases">
        <authorList>
            <person name="Chronopoulou M."/>
        </authorList>
    </citation>
    <scope>NUCLEOTIDE SEQUENCE</scope>
    <source>
        <tissue evidence="1">Whole organism</tissue>
    </source>
</reference>
<accession>A0A0K2TH27</accession>
<proteinExistence type="predicted"/>